<dbReference type="PANTHER" id="PTHR43649">
    <property type="entry name" value="ARABINOSE-BINDING PROTEIN-RELATED"/>
    <property type="match status" value="1"/>
</dbReference>
<reference evidence="2 3" key="1">
    <citation type="submission" date="2018-03" db="EMBL/GenBank/DDBJ databases">
        <title>Bioinformatic expansion and discovery of thiopeptide antibiotics.</title>
        <authorList>
            <person name="Schwalen C.J."/>
            <person name="Hudson G.A."/>
            <person name="Mitchell D.A."/>
        </authorList>
    </citation>
    <scope>NUCLEOTIDE SEQUENCE [LARGE SCALE GENOMIC DNA]</scope>
    <source>
        <strain evidence="2 3">ATCC 21389</strain>
    </source>
</reference>
<keyword evidence="1" id="KW-0732">Signal</keyword>
<evidence type="ECO:0000313" key="3">
    <source>
        <dbReference type="Proteomes" id="UP000248039"/>
    </source>
</evidence>
<proteinExistence type="predicted"/>
<evidence type="ECO:0000256" key="1">
    <source>
        <dbReference type="SAM" id="SignalP"/>
    </source>
</evidence>
<evidence type="ECO:0000313" key="2">
    <source>
        <dbReference type="EMBL" id="PYC78253.1"/>
    </source>
</evidence>
<protein>
    <submittedName>
        <fullName evidence="2">ABC transporter substrate-binding protein</fullName>
    </submittedName>
</protein>
<dbReference type="PANTHER" id="PTHR43649:SF16">
    <property type="entry name" value="SUGAR-BINDING LIPOPROTEIN"/>
    <property type="match status" value="1"/>
</dbReference>
<dbReference type="OrthoDB" id="2644341at2"/>
<accession>A0A2V4N9K8</accession>
<feature type="signal peptide" evidence="1">
    <location>
        <begin position="1"/>
        <end position="26"/>
    </location>
</feature>
<dbReference type="RefSeq" id="WP_110670404.1">
    <property type="nucleotide sequence ID" value="NZ_PYBW01000052.1"/>
</dbReference>
<comment type="caution">
    <text evidence="2">The sequence shown here is derived from an EMBL/GenBank/DDBJ whole genome shotgun (WGS) entry which is preliminary data.</text>
</comment>
<name>A0A2V4N9K8_9ACTN</name>
<dbReference type="Gene3D" id="3.40.190.10">
    <property type="entry name" value="Periplasmic binding protein-like II"/>
    <property type="match status" value="1"/>
</dbReference>
<keyword evidence="3" id="KW-1185">Reference proteome</keyword>
<dbReference type="InterPro" id="IPR006059">
    <property type="entry name" value="SBP"/>
</dbReference>
<sequence>MKPNSSRRFAAVALAAGMLLGTAACGSSGSSAGKPAGNAADGVADGKPLDPNATVTISIDCAPGADQAAGKANYADDIALFKVKYPNVTINAKPYVGQCEVPAQQTAEYKAHDETGAFHAYFTDREQTLNSADAVDIGGYVNDQTVPGYSSMLASVKQNISADKKVYALPINYYSTGLVYNRDLFKQAGLDPDKPPTTWDELQADAKKIAALGNGITGYEDYSGGNTGGWHFTSELYSLGGKMVNDDGTKAAFNSPQGKQVLQRLHDMRFADQSIAAAPITQWADAFPPLATGKVGMFIGAPDVVKHLIEVLGANKDAYGLGAMPGATGPASSLGGGDLYYFKKGQTPNQIKAEIAWIDFEYLTPDQGQFNFARSKTLAGSSKDPVAISVPQPYFWSADSPQIQAITTSLKTNGNLPLTNYDPYVKNPTTSVNEPPAAQQLYKVLDSAMSGALTDPNANVDSLLATAESAANKILANQ</sequence>
<feature type="chain" id="PRO_5038959878" evidence="1">
    <location>
        <begin position="27"/>
        <end position="478"/>
    </location>
</feature>
<gene>
    <name evidence="2" type="ORF">C7C46_16595</name>
</gene>
<dbReference type="PROSITE" id="PS51257">
    <property type="entry name" value="PROKAR_LIPOPROTEIN"/>
    <property type="match status" value="1"/>
</dbReference>
<dbReference type="AlphaFoldDB" id="A0A2V4N9K8"/>
<dbReference type="Proteomes" id="UP000248039">
    <property type="component" value="Unassembled WGS sequence"/>
</dbReference>
<dbReference type="InterPro" id="IPR050490">
    <property type="entry name" value="Bact_solute-bd_prot1"/>
</dbReference>
<organism evidence="2 3">
    <name type="scientific">Streptomyces tateyamensis</name>
    <dbReference type="NCBI Taxonomy" id="565073"/>
    <lineage>
        <taxon>Bacteria</taxon>
        <taxon>Bacillati</taxon>
        <taxon>Actinomycetota</taxon>
        <taxon>Actinomycetes</taxon>
        <taxon>Kitasatosporales</taxon>
        <taxon>Streptomycetaceae</taxon>
        <taxon>Streptomyces</taxon>
    </lineage>
</organism>
<dbReference type="EMBL" id="PYBW01000052">
    <property type="protein sequence ID" value="PYC78253.1"/>
    <property type="molecule type" value="Genomic_DNA"/>
</dbReference>
<dbReference type="SUPFAM" id="SSF53850">
    <property type="entry name" value="Periplasmic binding protein-like II"/>
    <property type="match status" value="1"/>
</dbReference>
<dbReference type="Pfam" id="PF01547">
    <property type="entry name" value="SBP_bac_1"/>
    <property type="match status" value="1"/>
</dbReference>